<evidence type="ECO:0000256" key="2">
    <source>
        <dbReference type="ARBA" id="ARBA00022448"/>
    </source>
</evidence>
<keyword evidence="4" id="KW-0029">Amino-acid transport</keyword>
<feature type="transmembrane region" description="Helical" evidence="7">
    <location>
        <begin position="96"/>
        <end position="116"/>
    </location>
</feature>
<dbReference type="Gene3D" id="1.20.1740.10">
    <property type="entry name" value="Amino acid/polyamine transporter I"/>
    <property type="match status" value="1"/>
</dbReference>
<dbReference type="EMBL" id="CAJNOL010011618">
    <property type="protein sequence ID" value="CAF1656254.1"/>
    <property type="molecule type" value="Genomic_DNA"/>
</dbReference>
<dbReference type="Proteomes" id="UP000663870">
    <property type="component" value="Unassembled WGS sequence"/>
</dbReference>
<dbReference type="AlphaFoldDB" id="A0A816EZU3"/>
<dbReference type="GO" id="GO:0016020">
    <property type="term" value="C:membrane"/>
    <property type="evidence" value="ECO:0007669"/>
    <property type="project" value="UniProtKB-SubCell"/>
</dbReference>
<evidence type="ECO:0000256" key="3">
    <source>
        <dbReference type="ARBA" id="ARBA00022692"/>
    </source>
</evidence>
<feature type="domain" description="Amino acid permease/ SLC12A" evidence="8">
    <location>
        <begin position="65"/>
        <end position="195"/>
    </location>
</feature>
<protein>
    <recommendedName>
        <fullName evidence="8">Amino acid permease/ SLC12A domain-containing protein</fullName>
    </recommendedName>
</protein>
<keyword evidence="3 7" id="KW-0812">Transmembrane</keyword>
<name>A0A816EZU3_9BILA</name>
<feature type="transmembrane region" description="Helical" evidence="7">
    <location>
        <begin position="66"/>
        <end position="84"/>
    </location>
</feature>
<dbReference type="PROSITE" id="PS00218">
    <property type="entry name" value="AMINO_ACID_PERMEASE_1"/>
    <property type="match status" value="1"/>
</dbReference>
<evidence type="ECO:0000256" key="5">
    <source>
        <dbReference type="ARBA" id="ARBA00022989"/>
    </source>
</evidence>
<reference evidence="9" key="1">
    <citation type="submission" date="2021-02" db="EMBL/GenBank/DDBJ databases">
        <authorList>
            <person name="Nowell W R."/>
        </authorList>
    </citation>
    <scope>NUCLEOTIDE SEQUENCE</scope>
</reference>
<comment type="caution">
    <text evidence="9">The sequence shown here is derived from an EMBL/GenBank/DDBJ whole genome shotgun (WGS) entry which is preliminary data.</text>
</comment>
<comment type="subcellular location">
    <subcellularLocation>
        <location evidence="1">Membrane</location>
        <topology evidence="1">Multi-pass membrane protein</topology>
    </subcellularLocation>
</comment>
<evidence type="ECO:0000259" key="8">
    <source>
        <dbReference type="Pfam" id="PF00324"/>
    </source>
</evidence>
<evidence type="ECO:0000256" key="4">
    <source>
        <dbReference type="ARBA" id="ARBA00022970"/>
    </source>
</evidence>
<dbReference type="GO" id="GO:0015171">
    <property type="term" value="F:amino acid transmembrane transporter activity"/>
    <property type="evidence" value="ECO:0007669"/>
    <property type="project" value="TreeGrafter"/>
</dbReference>
<accession>A0A816EZU3</accession>
<dbReference type="InterPro" id="IPR004841">
    <property type="entry name" value="AA-permease/SLC12A_dom"/>
</dbReference>
<keyword evidence="5 7" id="KW-1133">Transmembrane helix</keyword>
<proteinExistence type="predicted"/>
<evidence type="ECO:0000313" key="9">
    <source>
        <dbReference type="EMBL" id="CAF1656254.1"/>
    </source>
</evidence>
<feature type="transmembrane region" description="Helical" evidence="7">
    <location>
        <begin position="266"/>
        <end position="285"/>
    </location>
</feature>
<feature type="transmembrane region" description="Helical" evidence="7">
    <location>
        <begin position="146"/>
        <end position="169"/>
    </location>
</feature>
<evidence type="ECO:0000256" key="1">
    <source>
        <dbReference type="ARBA" id="ARBA00004141"/>
    </source>
</evidence>
<keyword evidence="6 7" id="KW-0472">Membrane</keyword>
<gene>
    <name evidence="9" type="ORF">JXQ802_LOCUS55326</name>
</gene>
<feature type="domain" description="Amino acid permease/ SLC12A" evidence="8">
    <location>
        <begin position="208"/>
        <end position="314"/>
    </location>
</feature>
<sequence>MSRGRSTSFDSQDEKTRSNVFQIDVISHTSIDNHVLNNTEINVDDNKILLSPNKTNLHRNLKERHMIMIALGGTIGTGLFLASGQVLASSGPGGSLISYSIVSIMVYFVMTTLAELSTQYPISGSFSTYGSRFVDEAFGFALGYNYYLAGVTVIASKLIAAGIIVQFWLPHFPTIIWSLLGMIIMFILNAFTVKIGLLVDIGVLGHVKIGFHNWKIDGAPFYKGISGIVTSSIASSFAFGGTETIGVTAGESANPRRDVPRAMHGTIWRIILFFVGSIFIMGLVIPYNDPSLVHNEIKSVDVSPFTLVFIKSGLK</sequence>
<dbReference type="InterPro" id="IPR050524">
    <property type="entry name" value="APC_YAT"/>
</dbReference>
<dbReference type="PANTHER" id="PTHR43341">
    <property type="entry name" value="AMINO ACID PERMEASE"/>
    <property type="match status" value="1"/>
</dbReference>
<evidence type="ECO:0000313" key="10">
    <source>
        <dbReference type="Proteomes" id="UP000663870"/>
    </source>
</evidence>
<dbReference type="Pfam" id="PF00324">
    <property type="entry name" value="AA_permease"/>
    <property type="match status" value="2"/>
</dbReference>
<evidence type="ECO:0000256" key="7">
    <source>
        <dbReference type="SAM" id="Phobius"/>
    </source>
</evidence>
<keyword evidence="10" id="KW-1185">Reference proteome</keyword>
<feature type="non-terminal residue" evidence="9">
    <location>
        <position position="1"/>
    </location>
</feature>
<dbReference type="PANTHER" id="PTHR43341:SF1">
    <property type="entry name" value="GENERAL AMINO-ACID PERMEASE GAP1"/>
    <property type="match status" value="1"/>
</dbReference>
<organism evidence="9 10">
    <name type="scientific">Rotaria sordida</name>
    <dbReference type="NCBI Taxonomy" id="392033"/>
    <lineage>
        <taxon>Eukaryota</taxon>
        <taxon>Metazoa</taxon>
        <taxon>Spiralia</taxon>
        <taxon>Gnathifera</taxon>
        <taxon>Rotifera</taxon>
        <taxon>Eurotatoria</taxon>
        <taxon>Bdelloidea</taxon>
        <taxon>Philodinida</taxon>
        <taxon>Philodinidae</taxon>
        <taxon>Rotaria</taxon>
    </lineage>
</organism>
<dbReference type="InterPro" id="IPR004840">
    <property type="entry name" value="Amino_acid_permease_CS"/>
</dbReference>
<feature type="transmembrane region" description="Helical" evidence="7">
    <location>
        <begin position="175"/>
        <end position="199"/>
    </location>
</feature>
<evidence type="ECO:0000256" key="6">
    <source>
        <dbReference type="ARBA" id="ARBA00023136"/>
    </source>
</evidence>
<keyword evidence="2" id="KW-0813">Transport</keyword>